<dbReference type="EMBL" id="QDKL01000003">
    <property type="protein sequence ID" value="RZF21106.1"/>
    <property type="molecule type" value="Genomic_DNA"/>
</dbReference>
<proteinExistence type="predicted"/>
<keyword evidence="1" id="KW-0472">Membrane</keyword>
<dbReference type="Proteomes" id="UP000443582">
    <property type="component" value="Unassembled WGS sequence"/>
</dbReference>
<feature type="transmembrane region" description="Helical" evidence="1">
    <location>
        <begin position="24"/>
        <end position="45"/>
    </location>
</feature>
<accession>A0ABY0IGZ5</accession>
<organism evidence="2 3">
    <name type="scientific">Halobacteriovorax vibrionivorans</name>
    <dbReference type="NCBI Taxonomy" id="2152716"/>
    <lineage>
        <taxon>Bacteria</taxon>
        <taxon>Pseudomonadati</taxon>
        <taxon>Bdellovibrionota</taxon>
        <taxon>Bacteriovoracia</taxon>
        <taxon>Bacteriovoracales</taxon>
        <taxon>Halobacteriovoraceae</taxon>
        <taxon>Halobacteriovorax</taxon>
    </lineage>
</organism>
<sequence>MQETMSKNENNIQEETYKLNKKTIFLIIVLSFSSVIIGFLANFSFEDKIYGLLQSGLKKNRQCPIFYKKAQLSYFLPGLELSGLEVSGRCLRTPDALTIKSANVSLGLPSVAPIGISFSSKIDKINGFDSTLNIKSIHNFSTQYLKLEETRINLESLRPMLGPVSINGNIDIEALVSTDLKALKDLDIYLRSKDLVIPSQIIQSFEIPTLAINNLSLKASSDGGPIEIKELILGTQDSPIRAKASGIIDLDKINIKRSKLEIEAQVKFSPEFIEQFAILNLILGNGQPDEQGFYHMRINGTLGNPGTPIIVKP</sequence>
<protein>
    <submittedName>
        <fullName evidence="2">Type II secretion system protein GspN</fullName>
    </submittedName>
</protein>
<comment type="caution">
    <text evidence="2">The sequence shown here is derived from an EMBL/GenBank/DDBJ whole genome shotgun (WGS) entry which is preliminary data.</text>
</comment>
<gene>
    <name evidence="2" type="primary">gspN</name>
    <name evidence="2" type="ORF">DAY19_14090</name>
</gene>
<dbReference type="InterPro" id="IPR030925">
    <property type="entry name" value="T2SS_GspN_Lepto"/>
</dbReference>
<dbReference type="RefSeq" id="WP_115363590.1">
    <property type="nucleotide sequence ID" value="NZ_QDKL01000003.1"/>
</dbReference>
<reference evidence="3" key="1">
    <citation type="journal article" date="2019" name="Int. J. Syst. Evol. Microbiol.">
        <title>Halobacteriovorax valvorus sp. nov., a novel prokaryotic predator isolated from coastal seawater of China.</title>
        <authorList>
            <person name="Chen M.-X."/>
        </authorList>
    </citation>
    <scope>NUCLEOTIDE SEQUENCE [LARGE SCALE GENOMIC DNA]</scope>
    <source>
        <strain evidence="3">BL9</strain>
    </source>
</reference>
<keyword evidence="3" id="KW-1185">Reference proteome</keyword>
<keyword evidence="1" id="KW-1133">Transmembrane helix</keyword>
<evidence type="ECO:0000313" key="3">
    <source>
        <dbReference type="Proteomes" id="UP000443582"/>
    </source>
</evidence>
<evidence type="ECO:0000256" key="1">
    <source>
        <dbReference type="SAM" id="Phobius"/>
    </source>
</evidence>
<name>A0ABY0IGZ5_9BACT</name>
<keyword evidence="1" id="KW-0812">Transmembrane</keyword>
<evidence type="ECO:0000313" key="2">
    <source>
        <dbReference type="EMBL" id="RZF21106.1"/>
    </source>
</evidence>
<dbReference type="NCBIfam" id="TIGR04411">
    <property type="entry name" value="T2SS_GspN_Lepto"/>
    <property type="match status" value="1"/>
</dbReference>